<sequence>MGDTLPREGHGISDPLTYTCSCPAADMVEGGLVLLFYRYFDNEPVLPSCYKTERGDLRALEAFHRDLSAKYELKGKIRIADEGFNFSIQGSREKPVQLTGHLQITIGGTSNNIQDYMQECIEHWSFSNLDLTTAAEQAAFFKPTTGCACVFPSLNLRICSEITPMGVTNYAPRNWSDVLALSPAEFHARSHAAPPATTLLLDVRNHYESRIGYFVSPHTGEPALRPPIRRFSQFPQYVRSHLSDFTPASKSTSSVPRGGGLPPKEIFTYCTGGIRCEKGVRFLYDQLPAPALPLLDSDEHPDTINYQHEQTRIYTLKGGIAAYLTWMEGEISAGRKTAEASLFKGKNYVFDARGSMGLARDGVLDETKVATCHGCGISEDRMGKCGTAACHLVLVLCEGCETACVACCPSCERRGREPEAVSLKEMCDCESAREKLLWGEKGKTVKSQGWKKQQRNKGVKMDIQIKMIH</sequence>
<evidence type="ECO:0000313" key="3">
    <source>
        <dbReference type="Proteomes" id="UP001629113"/>
    </source>
</evidence>
<dbReference type="PANTHER" id="PTHR43268:SF6">
    <property type="entry name" value="THIOSULFATE SULFURTRANSFERASE_RHODANESE-LIKE DOMAIN-CONTAINING PROTEIN 2"/>
    <property type="match status" value="1"/>
</dbReference>
<dbReference type="Proteomes" id="UP001629113">
    <property type="component" value="Unassembled WGS sequence"/>
</dbReference>
<evidence type="ECO:0000313" key="2">
    <source>
        <dbReference type="EMBL" id="KAL3427152.1"/>
    </source>
</evidence>
<dbReference type="InterPro" id="IPR022111">
    <property type="entry name" value="Rhodanese_C"/>
</dbReference>
<dbReference type="Gene3D" id="3.30.70.100">
    <property type="match status" value="1"/>
</dbReference>
<keyword evidence="3" id="KW-1185">Reference proteome</keyword>
<dbReference type="PROSITE" id="PS50206">
    <property type="entry name" value="RHODANESE_3"/>
    <property type="match status" value="1"/>
</dbReference>
<dbReference type="InterPro" id="IPR001763">
    <property type="entry name" value="Rhodanese-like_dom"/>
</dbReference>
<accession>A0ABR4PUV4</accession>
<comment type="caution">
    <text evidence="2">The sequence shown here is derived from an EMBL/GenBank/DDBJ whole genome shotgun (WGS) entry which is preliminary data.</text>
</comment>
<dbReference type="Pfam" id="PF12368">
    <property type="entry name" value="Rhodanese_C"/>
    <property type="match status" value="1"/>
</dbReference>
<dbReference type="EMBL" id="JBFCZG010000001">
    <property type="protein sequence ID" value="KAL3427152.1"/>
    <property type="molecule type" value="Genomic_DNA"/>
</dbReference>
<evidence type="ECO:0000259" key="1">
    <source>
        <dbReference type="PROSITE" id="PS50206"/>
    </source>
</evidence>
<organism evidence="2 3">
    <name type="scientific">Phlyctema vagabunda</name>
    <dbReference type="NCBI Taxonomy" id="108571"/>
    <lineage>
        <taxon>Eukaryota</taxon>
        <taxon>Fungi</taxon>
        <taxon>Dikarya</taxon>
        <taxon>Ascomycota</taxon>
        <taxon>Pezizomycotina</taxon>
        <taxon>Leotiomycetes</taxon>
        <taxon>Helotiales</taxon>
        <taxon>Dermateaceae</taxon>
        <taxon>Phlyctema</taxon>
    </lineage>
</organism>
<dbReference type="Gene3D" id="3.40.250.10">
    <property type="entry name" value="Rhodanese-like domain"/>
    <property type="match status" value="1"/>
</dbReference>
<dbReference type="InterPro" id="IPR020936">
    <property type="entry name" value="TrhO"/>
</dbReference>
<dbReference type="PANTHER" id="PTHR43268">
    <property type="entry name" value="THIOSULFATE SULFURTRANSFERASE/RHODANESE-LIKE DOMAIN-CONTAINING PROTEIN 2"/>
    <property type="match status" value="1"/>
</dbReference>
<feature type="domain" description="Rhodanese" evidence="1">
    <location>
        <begin position="194"/>
        <end position="325"/>
    </location>
</feature>
<protein>
    <recommendedName>
        <fullName evidence="1">Rhodanese domain-containing protein</fullName>
    </recommendedName>
</protein>
<gene>
    <name evidence="2" type="ORF">PVAG01_00661</name>
</gene>
<proteinExistence type="predicted"/>
<dbReference type="SUPFAM" id="SSF52821">
    <property type="entry name" value="Rhodanese/Cell cycle control phosphatase"/>
    <property type="match status" value="1"/>
</dbReference>
<name>A0ABR4PUV4_9HELO</name>
<dbReference type="InterPro" id="IPR036873">
    <property type="entry name" value="Rhodanese-like_dom_sf"/>
</dbReference>
<reference evidence="2 3" key="1">
    <citation type="submission" date="2024-06" db="EMBL/GenBank/DDBJ databases">
        <title>Complete genome of Phlyctema vagabunda strain 19-DSS-EL-015.</title>
        <authorList>
            <person name="Fiorenzani C."/>
        </authorList>
    </citation>
    <scope>NUCLEOTIDE SEQUENCE [LARGE SCALE GENOMIC DNA]</scope>
    <source>
        <strain evidence="2 3">19-DSS-EL-015</strain>
    </source>
</reference>